<dbReference type="EMBL" id="JBBJBU010000011">
    <property type="protein sequence ID" value="KAK7203705.1"/>
    <property type="molecule type" value="Genomic_DNA"/>
</dbReference>
<proteinExistence type="predicted"/>
<evidence type="ECO:0000313" key="1">
    <source>
        <dbReference type="EMBL" id="KAK7203451.1"/>
    </source>
</evidence>
<sequence length="76" mass="8415">MCVAFLAQSFSSSTLTLTLPTSTTLPKRACDLFNFLLRLLHGTQQCPLSTIPYRYICASLTPSAFVTCYLPVHSRV</sequence>
<dbReference type="EMBL" id="JBBJBU010000011">
    <property type="protein sequence ID" value="KAK7203451.1"/>
    <property type="molecule type" value="Genomic_DNA"/>
</dbReference>
<dbReference type="RefSeq" id="XP_064766484.1">
    <property type="nucleotide sequence ID" value="XM_064913296.1"/>
</dbReference>
<evidence type="ECO:0008006" key="4">
    <source>
        <dbReference type="Google" id="ProtNLM"/>
    </source>
</evidence>
<accession>A0ABR1F1M4</accession>
<protein>
    <recommendedName>
        <fullName evidence="4">Secreted protein</fullName>
    </recommendedName>
</protein>
<dbReference type="GeneID" id="90038808"/>
<keyword evidence="3" id="KW-1185">Reference proteome</keyword>
<organism evidence="2 3">
    <name type="scientific">Myxozyma melibiosi</name>
    <dbReference type="NCBI Taxonomy" id="54550"/>
    <lineage>
        <taxon>Eukaryota</taxon>
        <taxon>Fungi</taxon>
        <taxon>Dikarya</taxon>
        <taxon>Ascomycota</taxon>
        <taxon>Saccharomycotina</taxon>
        <taxon>Lipomycetes</taxon>
        <taxon>Lipomycetales</taxon>
        <taxon>Lipomycetaceae</taxon>
        <taxon>Myxozyma</taxon>
    </lineage>
</organism>
<name>A0ABR1F1M4_9ASCO</name>
<evidence type="ECO:0000313" key="3">
    <source>
        <dbReference type="Proteomes" id="UP001498771"/>
    </source>
</evidence>
<comment type="caution">
    <text evidence="2">The sequence shown here is derived from an EMBL/GenBank/DDBJ whole genome shotgun (WGS) entry which is preliminary data.</text>
</comment>
<gene>
    <name evidence="1" type="ORF">BZA70DRAFT_282520</name>
    <name evidence="2" type="ORF">BZA70DRAFT_283216</name>
</gene>
<reference evidence="2 3" key="1">
    <citation type="submission" date="2024-03" db="EMBL/GenBank/DDBJ databases">
        <title>Genome-scale model development and genomic sequencing of the oleaginous clade Lipomyces.</title>
        <authorList>
            <consortium name="Lawrence Berkeley National Laboratory"/>
            <person name="Czajka J.J."/>
            <person name="Han Y."/>
            <person name="Kim J."/>
            <person name="Mondo S.J."/>
            <person name="Hofstad B.A."/>
            <person name="Robles A."/>
            <person name="Haridas S."/>
            <person name="Riley R."/>
            <person name="LaButti K."/>
            <person name="Pangilinan J."/>
            <person name="Andreopoulos W."/>
            <person name="Lipzen A."/>
            <person name="Yan J."/>
            <person name="Wang M."/>
            <person name="Ng V."/>
            <person name="Grigoriev I.V."/>
            <person name="Spatafora J.W."/>
            <person name="Magnuson J.K."/>
            <person name="Baker S.E."/>
            <person name="Pomraning K.R."/>
        </authorList>
    </citation>
    <scope>NUCLEOTIDE SEQUENCE [LARGE SCALE GENOMIC DNA]</scope>
    <source>
        <strain evidence="2 3">Phaff 52-87</strain>
    </source>
</reference>
<dbReference type="Proteomes" id="UP001498771">
    <property type="component" value="Unassembled WGS sequence"/>
</dbReference>
<evidence type="ECO:0000313" key="2">
    <source>
        <dbReference type="EMBL" id="KAK7203705.1"/>
    </source>
</evidence>